<feature type="chain" id="PRO_5004506351" description="Solute-binding protein family 5 domain-containing protein" evidence="1">
    <location>
        <begin position="21"/>
        <end position="529"/>
    </location>
</feature>
<dbReference type="PIRSF" id="PIRSF002741">
    <property type="entry name" value="MppA"/>
    <property type="match status" value="1"/>
</dbReference>
<accession>S3BLF7</accession>
<name>S3BLF7_9BURK</name>
<dbReference type="GO" id="GO:0030288">
    <property type="term" value="C:outer membrane-bounded periplasmic space"/>
    <property type="evidence" value="ECO:0007669"/>
    <property type="project" value="UniProtKB-ARBA"/>
</dbReference>
<dbReference type="STRING" id="1203554.HMPREF1476_00935"/>
<dbReference type="InterPro" id="IPR000914">
    <property type="entry name" value="SBP_5_dom"/>
</dbReference>
<dbReference type="Gene3D" id="3.10.105.10">
    <property type="entry name" value="Dipeptide-binding Protein, Domain 3"/>
    <property type="match status" value="1"/>
</dbReference>
<feature type="signal peptide" evidence="1">
    <location>
        <begin position="1"/>
        <end position="20"/>
    </location>
</feature>
<keyword evidence="1" id="KW-0732">Signal</keyword>
<evidence type="ECO:0000259" key="2">
    <source>
        <dbReference type="Pfam" id="PF00496"/>
    </source>
</evidence>
<dbReference type="RefSeq" id="WP_016474253.1">
    <property type="nucleotide sequence ID" value="NZ_KE150480.1"/>
</dbReference>
<dbReference type="InterPro" id="IPR039424">
    <property type="entry name" value="SBP_5"/>
</dbReference>
<comment type="caution">
    <text evidence="3">The sequence shown here is derived from an EMBL/GenBank/DDBJ whole genome shotgun (WGS) entry which is preliminary data.</text>
</comment>
<proteinExistence type="predicted"/>
<dbReference type="Gene3D" id="3.40.190.10">
    <property type="entry name" value="Periplasmic binding protein-like II"/>
    <property type="match status" value="1"/>
</dbReference>
<feature type="domain" description="Solute-binding protein family 5" evidence="2">
    <location>
        <begin position="89"/>
        <end position="438"/>
    </location>
</feature>
<dbReference type="Pfam" id="PF00496">
    <property type="entry name" value="SBP_bac_5"/>
    <property type="match status" value="1"/>
</dbReference>
<dbReference type="AlphaFoldDB" id="S3BLF7"/>
<dbReference type="EMBL" id="ATCF01000012">
    <property type="protein sequence ID" value="EPE00206.1"/>
    <property type="molecule type" value="Genomic_DNA"/>
</dbReference>
<dbReference type="eggNOG" id="COG0747">
    <property type="taxonomic scope" value="Bacteria"/>
</dbReference>
<dbReference type="PANTHER" id="PTHR30290:SF81">
    <property type="entry name" value="OLIGOPEPTIDE-BINDING PROTEIN OPPA"/>
    <property type="match status" value="1"/>
</dbReference>
<protein>
    <recommendedName>
        <fullName evidence="2">Solute-binding protein family 5 domain-containing protein</fullName>
    </recommendedName>
</protein>
<dbReference type="Proteomes" id="UP000014400">
    <property type="component" value="Unassembled WGS sequence"/>
</dbReference>
<gene>
    <name evidence="3" type="ORF">HMPREF1476_00935</name>
</gene>
<dbReference type="SUPFAM" id="SSF53850">
    <property type="entry name" value="Periplasmic binding protein-like II"/>
    <property type="match status" value="1"/>
</dbReference>
<evidence type="ECO:0000256" key="1">
    <source>
        <dbReference type="SAM" id="SignalP"/>
    </source>
</evidence>
<dbReference type="CDD" id="cd08490">
    <property type="entry name" value="PBP2_NikA_DppA_OppA_like_3"/>
    <property type="match status" value="1"/>
</dbReference>
<dbReference type="InterPro" id="IPR030678">
    <property type="entry name" value="Peptide/Ni-bd"/>
</dbReference>
<dbReference type="PATRIC" id="fig|1203554.3.peg.958"/>
<sequence length="529" mass="58144">MMNLKLSNRPLTLLLSVCLAAGLAAGCSGEDKAKQGKTAAAPMTFVFGDTTFNPENEEPNVNPHFKYAGWAAMRYGVGETLFRYSNKMEIEPWLATSYELIDPLTWKLTLREGITFSNDRPMTGAAVKACLEHLVKVHDRAQGDLMIDSISAEGQTVTIKTKRPNPTLLNYLSDPYGIIFDMEVGITDDGIVVGTGPYKVTKLVSGETIELVRNEKYWNGTPGFDQVKVLTISDGDTLTMALQSGEIDGAYGMPYASYPIFQKGGYTFTSTPTSRTFFAHMNFKSPIVQDPAVRKAIAMGVDKERFVRDLLNGNGYVAKGAFPSTFAFGGDSVKAKPYNPDLARATLDAAGWVDSDGDGIRDKNGQPLRIRWLTYPSRQEQPLLAESAQANLKAIGIDVVINNTADHNSIRVRPELWDIYVSAMVTAPTGDPAYFFTTHALDRSAVNNGHYHSDKLEALARELNDTFDVKKRGELAVQMQQTVLDDDAFIFFSHLKMSMITKDTVVGLTAHPTDFYEITAKLAPAPAKQ</sequence>
<dbReference type="GO" id="GO:0043190">
    <property type="term" value="C:ATP-binding cassette (ABC) transporter complex"/>
    <property type="evidence" value="ECO:0007669"/>
    <property type="project" value="InterPro"/>
</dbReference>
<keyword evidence="4" id="KW-1185">Reference proteome</keyword>
<evidence type="ECO:0000313" key="4">
    <source>
        <dbReference type="Proteomes" id="UP000014400"/>
    </source>
</evidence>
<dbReference type="PROSITE" id="PS51257">
    <property type="entry name" value="PROKAR_LIPOPROTEIN"/>
    <property type="match status" value="1"/>
</dbReference>
<evidence type="ECO:0000313" key="3">
    <source>
        <dbReference type="EMBL" id="EPE00206.1"/>
    </source>
</evidence>
<dbReference type="PANTHER" id="PTHR30290">
    <property type="entry name" value="PERIPLASMIC BINDING COMPONENT OF ABC TRANSPORTER"/>
    <property type="match status" value="1"/>
</dbReference>
<dbReference type="GO" id="GO:1904680">
    <property type="term" value="F:peptide transmembrane transporter activity"/>
    <property type="evidence" value="ECO:0007669"/>
    <property type="project" value="TreeGrafter"/>
</dbReference>
<dbReference type="HOGENOM" id="CLU_017028_7_5_4"/>
<dbReference type="GO" id="GO:0015833">
    <property type="term" value="P:peptide transport"/>
    <property type="evidence" value="ECO:0007669"/>
    <property type="project" value="TreeGrafter"/>
</dbReference>
<reference evidence="3 4" key="1">
    <citation type="submission" date="2013-04" db="EMBL/GenBank/DDBJ databases">
        <title>The Genome Sequence of Sutterella wadsworthensis HGA0223.</title>
        <authorList>
            <consortium name="The Broad Institute Genomics Platform"/>
            <person name="Earl A."/>
            <person name="Ward D."/>
            <person name="Feldgarden M."/>
            <person name="Gevers D."/>
            <person name="Schmidt T.M."/>
            <person name="Dover J."/>
            <person name="Dai D."/>
            <person name="Walker B."/>
            <person name="Young S."/>
            <person name="Zeng Q."/>
            <person name="Gargeya S."/>
            <person name="Fitzgerald M."/>
            <person name="Haas B."/>
            <person name="Abouelleil A."/>
            <person name="Allen A.W."/>
            <person name="Alvarado L."/>
            <person name="Arachchi H.M."/>
            <person name="Berlin A.M."/>
            <person name="Chapman S.B."/>
            <person name="Gainer-Dewar J."/>
            <person name="Goldberg J."/>
            <person name="Griggs A."/>
            <person name="Gujja S."/>
            <person name="Hansen M."/>
            <person name="Howarth C."/>
            <person name="Imamovic A."/>
            <person name="Ireland A."/>
            <person name="Larimer J."/>
            <person name="McCowan C."/>
            <person name="Murphy C."/>
            <person name="Pearson M."/>
            <person name="Poon T.W."/>
            <person name="Priest M."/>
            <person name="Roberts A."/>
            <person name="Saif S."/>
            <person name="Shea T."/>
            <person name="Sisk P."/>
            <person name="Sykes S."/>
            <person name="Wortman J."/>
            <person name="Nusbaum C."/>
            <person name="Birren B."/>
        </authorList>
    </citation>
    <scope>NUCLEOTIDE SEQUENCE [LARGE SCALE GENOMIC DNA]</scope>
    <source>
        <strain evidence="3 4">HGA0223</strain>
    </source>
</reference>
<organism evidence="3 4">
    <name type="scientific">Sutterella wadsworthensis HGA0223</name>
    <dbReference type="NCBI Taxonomy" id="1203554"/>
    <lineage>
        <taxon>Bacteria</taxon>
        <taxon>Pseudomonadati</taxon>
        <taxon>Pseudomonadota</taxon>
        <taxon>Betaproteobacteria</taxon>
        <taxon>Burkholderiales</taxon>
        <taxon>Sutterellaceae</taxon>
        <taxon>Sutterella</taxon>
    </lineage>
</organism>